<evidence type="ECO:0000256" key="2">
    <source>
        <dbReference type="SAM" id="MobiDB-lite"/>
    </source>
</evidence>
<name>A0AAQ4F0Z1_AMBAM</name>
<dbReference type="InterPro" id="IPR007304">
    <property type="entry name" value="TAP46-like"/>
</dbReference>
<feature type="compositionally biased region" description="Acidic residues" evidence="2">
    <location>
        <begin position="330"/>
        <end position="347"/>
    </location>
</feature>
<evidence type="ECO:0000313" key="3">
    <source>
        <dbReference type="EMBL" id="KAK8780639.1"/>
    </source>
</evidence>
<accession>A0AAQ4F0Z1</accession>
<gene>
    <name evidence="3" type="ORF">V5799_018023</name>
</gene>
<keyword evidence="4" id="KW-1185">Reference proteome</keyword>
<dbReference type="GO" id="GO:0035303">
    <property type="term" value="P:regulation of dephosphorylation"/>
    <property type="evidence" value="ECO:0007669"/>
    <property type="project" value="TreeGrafter"/>
</dbReference>
<reference evidence="3 4" key="1">
    <citation type="journal article" date="2023" name="Arcadia Sci">
        <title>De novo assembly of a long-read Amblyomma americanum tick genome.</title>
        <authorList>
            <person name="Chou S."/>
            <person name="Poskanzer K.E."/>
            <person name="Rollins M."/>
            <person name="Thuy-Boun P.S."/>
        </authorList>
    </citation>
    <scope>NUCLEOTIDE SEQUENCE [LARGE SCALE GENOMIC DNA]</scope>
    <source>
        <strain evidence="3">F_SG_1</strain>
        <tissue evidence="3">Salivary glands</tissue>
    </source>
</reference>
<feature type="region of interest" description="Disordered" evidence="2">
    <location>
        <begin position="300"/>
        <end position="373"/>
    </location>
</feature>
<dbReference type="Pfam" id="PF04177">
    <property type="entry name" value="TAP42"/>
    <property type="match status" value="1"/>
</dbReference>
<evidence type="ECO:0000256" key="1">
    <source>
        <dbReference type="ARBA" id="ARBA00034730"/>
    </source>
</evidence>
<protein>
    <recommendedName>
        <fullName evidence="5">Immunoglobulin cd79a binding protein 1</fullName>
    </recommendedName>
</protein>
<comment type="caution">
    <text evidence="3">The sequence shown here is derived from an EMBL/GenBank/DDBJ whole genome shotgun (WGS) entry which is preliminary data.</text>
</comment>
<dbReference type="GO" id="GO:0051721">
    <property type="term" value="F:protein phosphatase 2A binding"/>
    <property type="evidence" value="ECO:0007669"/>
    <property type="project" value="TreeGrafter"/>
</dbReference>
<proteinExistence type="inferred from homology"/>
<organism evidence="3 4">
    <name type="scientific">Amblyomma americanum</name>
    <name type="common">Lone star tick</name>
    <dbReference type="NCBI Taxonomy" id="6943"/>
    <lineage>
        <taxon>Eukaryota</taxon>
        <taxon>Metazoa</taxon>
        <taxon>Ecdysozoa</taxon>
        <taxon>Arthropoda</taxon>
        <taxon>Chelicerata</taxon>
        <taxon>Arachnida</taxon>
        <taxon>Acari</taxon>
        <taxon>Parasitiformes</taxon>
        <taxon>Ixodida</taxon>
        <taxon>Ixodoidea</taxon>
        <taxon>Ixodidae</taxon>
        <taxon>Amblyomminae</taxon>
        <taxon>Amblyomma</taxon>
    </lineage>
</organism>
<dbReference type="GO" id="GO:0009966">
    <property type="term" value="P:regulation of signal transduction"/>
    <property type="evidence" value="ECO:0007669"/>
    <property type="project" value="InterPro"/>
</dbReference>
<dbReference type="GO" id="GO:0005829">
    <property type="term" value="C:cytosol"/>
    <property type="evidence" value="ECO:0007669"/>
    <property type="project" value="TreeGrafter"/>
</dbReference>
<dbReference type="PANTHER" id="PTHR10933:SF9">
    <property type="entry name" value="IMMUNOGLOBULIN-BINDING PROTEIN 1"/>
    <property type="match status" value="1"/>
</dbReference>
<dbReference type="InterPro" id="IPR038511">
    <property type="entry name" value="TAP42/TAP46-like_sf"/>
</dbReference>
<dbReference type="Proteomes" id="UP001321473">
    <property type="component" value="Unassembled WGS sequence"/>
</dbReference>
<sequence>MSLTLSNLGDSIMGDSKGSGEGNLGSLNDLFDSGFNLFLEIEKSTVSANDKAYQDKVREATSQFENATHLVSELGIFSENEEIEEVATSHLKFLLLPALLGSLTQKKVTTDRSEILRLSEVYFRDYLTRCRQYGVTSYELPEAKDEDACDKKADAASPKKSEADSLVDACRKRKEKIARFTEQKAMEERQRQLKDLLDNPNIDDETLREYYTVLLKYWVNNSIEELRSIEEEKPILQYMAKLKAEGKPTHEVSTQQQPKKPLRPIIITRNEVQKRVYGAGYPSIPSMTVDEFYAKRYPEHAQQESSNSSAVKPWSLQDWAADPEKASRELEEEEAQKEELVEADDQGALDYKRAMDDWKDENRRGSGNRKNMG</sequence>
<evidence type="ECO:0008006" key="5">
    <source>
        <dbReference type="Google" id="ProtNLM"/>
    </source>
</evidence>
<dbReference type="AlphaFoldDB" id="A0AAQ4F0Z1"/>
<evidence type="ECO:0000313" key="4">
    <source>
        <dbReference type="Proteomes" id="UP001321473"/>
    </source>
</evidence>
<dbReference type="Gene3D" id="1.25.40.540">
    <property type="entry name" value="TAP42-like family"/>
    <property type="match status" value="1"/>
</dbReference>
<dbReference type="EMBL" id="JARKHS020008584">
    <property type="protein sequence ID" value="KAK8780639.1"/>
    <property type="molecule type" value="Genomic_DNA"/>
</dbReference>
<feature type="compositionally biased region" description="Basic and acidic residues" evidence="2">
    <location>
        <begin position="350"/>
        <end position="364"/>
    </location>
</feature>
<dbReference type="FunFam" id="1.25.40.540:FF:000003">
    <property type="entry name" value="Immunoglobulin (CD79A)-binding protein 1"/>
    <property type="match status" value="1"/>
</dbReference>
<comment type="similarity">
    <text evidence="1">Belongs to the IGBP1/TAP42 family.</text>
</comment>
<dbReference type="PANTHER" id="PTHR10933">
    <property type="entry name" value="IMMUNOGLOBULIN-BINDING PROTEIN 1"/>
    <property type="match status" value="1"/>
</dbReference>